<feature type="domain" description="NADP-dependent oxidoreductase" evidence="6">
    <location>
        <begin position="734"/>
        <end position="1020"/>
    </location>
</feature>
<feature type="compositionally biased region" description="Low complexity" evidence="5">
    <location>
        <begin position="500"/>
        <end position="511"/>
    </location>
</feature>
<dbReference type="InterPro" id="IPR008949">
    <property type="entry name" value="Isoprenoid_synthase_dom_sf"/>
</dbReference>
<dbReference type="GO" id="GO:0016491">
    <property type="term" value="F:oxidoreductase activity"/>
    <property type="evidence" value="ECO:0007669"/>
    <property type="project" value="UniProtKB-KW"/>
</dbReference>
<feature type="domain" description="3-octaprenyl-4-hydroxybenzoate carboxy-lyase-like Rift-related" evidence="7">
    <location>
        <begin position="82"/>
        <end position="174"/>
    </location>
</feature>
<reference evidence="8 9" key="1">
    <citation type="journal article" date="2020" name="BMC Genomics">
        <title>Correction to: Identification and distribution of gene clusters required for synthesis of sphingolipid metabolism inhibitors in diverse species of the filamentous fungus Fusarium.</title>
        <authorList>
            <person name="Kim H.S."/>
            <person name="Lohmar J.M."/>
            <person name="Busman M."/>
            <person name="Brown D.W."/>
            <person name="Naumann T.A."/>
            <person name="Divon H.H."/>
            <person name="Lysoe E."/>
            <person name="Uhlig S."/>
            <person name="Proctor R.H."/>
        </authorList>
    </citation>
    <scope>NUCLEOTIDE SEQUENCE [LARGE SCALE GENOMIC DNA]</scope>
    <source>
        <strain evidence="8 9">NRRL 25214</strain>
    </source>
</reference>
<evidence type="ECO:0000259" key="7">
    <source>
        <dbReference type="Pfam" id="PF01977"/>
    </source>
</evidence>
<dbReference type="PANTHER" id="PTHR43364:SF4">
    <property type="entry name" value="NAD(P)-LINKED OXIDOREDUCTASE SUPERFAMILY PROTEIN"/>
    <property type="match status" value="1"/>
</dbReference>
<keyword evidence="4" id="KW-0560">Oxidoreductase</keyword>
<evidence type="ECO:0008006" key="10">
    <source>
        <dbReference type="Google" id="ProtNLM"/>
    </source>
</evidence>
<dbReference type="PANTHER" id="PTHR43364">
    <property type="entry name" value="NADH-SPECIFIC METHYLGLYOXAL REDUCTASE-RELATED"/>
    <property type="match status" value="1"/>
</dbReference>
<dbReference type="Pfam" id="PF00348">
    <property type="entry name" value="polyprenyl_synt"/>
    <property type="match status" value="1"/>
</dbReference>
<sequence length="1030" mass="113880">MHLHLEFLEADNIAEVNPKLEAAATICLAYEQHTKAALFHYVKGAKDGIFCILGAIAGFSSAPKFTYPSFAQHLALQKEAGLPVPLLNKADGGSYIKILGIHSIPHPTDLWTNGSIARAMVYHKTRMVGLIMKPQHIARIFEEWKKAGKGVLSIALSAPPIATMAASMLLPAGIPQSWPGLDQATYPSSSSHMSLPMDFIYRYSFEPTDCDTNGLCDGVPIRKHKSLDLDEVAIYKAQYDWEEHVAAENDEFLNALQQGIRDGDIESRNSGKRHLQAYIFKQMAAIDRPRALAATNAWATFVNTGAGCAHDTNLKTLDEYLHYGLTDVGYMFWHALIIFGCAITIPDHEINLCHQLALPAIMSVTLTNDIWSYRKEAAAAEKAGKPGNFVNALVVLQRQHNCSLQEAERLCRARNKIGVAKCLRVTKETRERNDVSQDLKDYLYHILFGASGNAIWSTQLQQTKEQLSTSYDPPRHRRGFSQGNLEKNGQNDDEKPPEWTGGSETSEPTTSDHCLESGHDDSSTACSAEEADPKSDTSSSGHETEWTVPQSTDTTHKKTWSDAYAQNLPPMEDDVVMEPYRYLCSLPSKGVRNKTIDALNFWLKVPADQVNTIKAITESLHGSSLMLDDIEDHSQLRRGKRNNPRTLGKGTTNSAFTFEEANFNWINVEELVCFPCQEGMQSSLHLFSDSEAGGIWADCLAPRAHTIILTFSHVVGSFETIGDAIPKKHKGPQVIFGTASIGYGSLAEEDAVRKFLQVASGNSIKHLDTAASYPTEEATGITEVLLGKAKSGDWTIDTRIAISRDLRGALAPEAVEESLNTSLEKLHQDSVNVLSAHMPDPDTPLEDQARAFDDQFKKGKFKQLGLCNWPLSMIEKYIEICDAKGYVKPTVAQYMYNYIWRGTGTKILPFLRQHDMVLHAYSPLAGGFLTGKPTVGDTAGTLHGEPTHPLTVYKFIYDKEPFHNAVKGLSGLVASGAVEGPADVAIRWLYYHSKLQPQDAIILGGSTVEHFEKNMTIIKKGPLRRRCSRH</sequence>
<dbReference type="Proteomes" id="UP000573603">
    <property type="component" value="Unassembled WGS sequence"/>
</dbReference>
<dbReference type="Pfam" id="PF01977">
    <property type="entry name" value="UbiD"/>
    <property type="match status" value="1"/>
</dbReference>
<evidence type="ECO:0000256" key="5">
    <source>
        <dbReference type="SAM" id="MobiDB-lite"/>
    </source>
</evidence>
<dbReference type="GO" id="GO:0043386">
    <property type="term" value="P:mycotoxin biosynthetic process"/>
    <property type="evidence" value="ECO:0007669"/>
    <property type="project" value="UniProtKB-ARBA"/>
</dbReference>
<organism evidence="8 9">
    <name type="scientific">Fusarium anthophilum</name>
    <dbReference type="NCBI Taxonomy" id="48485"/>
    <lineage>
        <taxon>Eukaryota</taxon>
        <taxon>Fungi</taxon>
        <taxon>Dikarya</taxon>
        <taxon>Ascomycota</taxon>
        <taxon>Pezizomycotina</taxon>
        <taxon>Sordariomycetes</taxon>
        <taxon>Hypocreomycetidae</taxon>
        <taxon>Hypocreales</taxon>
        <taxon>Nectriaceae</taxon>
        <taxon>Fusarium</taxon>
        <taxon>Fusarium fujikuroi species complex</taxon>
    </lineage>
</organism>
<evidence type="ECO:0000256" key="3">
    <source>
        <dbReference type="ARBA" id="ARBA00022842"/>
    </source>
</evidence>
<dbReference type="InterPro" id="IPR048304">
    <property type="entry name" value="UbiD_Rift_dom"/>
</dbReference>
<evidence type="ECO:0000313" key="9">
    <source>
        <dbReference type="Proteomes" id="UP000573603"/>
    </source>
</evidence>
<keyword evidence="2" id="KW-0479">Metal-binding</keyword>
<proteinExistence type="predicted"/>
<gene>
    <name evidence="8" type="ORF">FANTH_4149</name>
</gene>
<dbReference type="InterPro" id="IPR050523">
    <property type="entry name" value="AKR_Detox_Biosynth"/>
</dbReference>
<evidence type="ECO:0000256" key="1">
    <source>
        <dbReference type="ARBA" id="ARBA00022679"/>
    </source>
</evidence>
<evidence type="ECO:0000256" key="2">
    <source>
        <dbReference type="ARBA" id="ARBA00022723"/>
    </source>
</evidence>
<name>A0A8H4ZQ05_9HYPO</name>
<dbReference type="Gene3D" id="1.10.600.10">
    <property type="entry name" value="Farnesyl Diphosphate Synthase"/>
    <property type="match status" value="2"/>
</dbReference>
<dbReference type="GO" id="GO:0004659">
    <property type="term" value="F:prenyltransferase activity"/>
    <property type="evidence" value="ECO:0007669"/>
    <property type="project" value="InterPro"/>
</dbReference>
<evidence type="ECO:0000259" key="6">
    <source>
        <dbReference type="Pfam" id="PF00248"/>
    </source>
</evidence>
<feature type="compositionally biased region" description="Basic and acidic residues" evidence="5">
    <location>
        <begin position="513"/>
        <end position="522"/>
    </location>
</feature>
<dbReference type="AlphaFoldDB" id="A0A8H4ZQ05"/>
<dbReference type="GO" id="GO:0046872">
    <property type="term" value="F:metal ion binding"/>
    <property type="evidence" value="ECO:0007669"/>
    <property type="project" value="UniProtKB-KW"/>
</dbReference>
<keyword evidence="3" id="KW-0460">Magnesium</keyword>
<dbReference type="Pfam" id="PF19086">
    <property type="entry name" value="Terpene_syn_C_2"/>
    <property type="match status" value="1"/>
</dbReference>
<protein>
    <recommendedName>
        <fullName evidence="10">NADP-dependent oxidoreductase domain-containing protein</fullName>
    </recommendedName>
</protein>
<dbReference type="SUPFAM" id="SSF50475">
    <property type="entry name" value="FMN-binding split barrel"/>
    <property type="match status" value="1"/>
</dbReference>
<dbReference type="PROSITE" id="PS00723">
    <property type="entry name" value="POLYPRENYL_SYNTHASE_1"/>
    <property type="match status" value="1"/>
</dbReference>
<accession>A0A8H4ZQ05</accession>
<dbReference type="GO" id="GO:0008299">
    <property type="term" value="P:isoprenoid biosynthetic process"/>
    <property type="evidence" value="ECO:0007669"/>
    <property type="project" value="InterPro"/>
</dbReference>
<feature type="region of interest" description="Disordered" evidence="5">
    <location>
        <begin position="466"/>
        <end position="558"/>
    </location>
</feature>
<dbReference type="InterPro" id="IPR023210">
    <property type="entry name" value="NADP_OxRdtase_dom"/>
</dbReference>
<dbReference type="Pfam" id="PF00248">
    <property type="entry name" value="Aldo_ket_red"/>
    <property type="match status" value="1"/>
</dbReference>
<keyword evidence="1" id="KW-0808">Transferase</keyword>
<evidence type="ECO:0000313" key="8">
    <source>
        <dbReference type="EMBL" id="KAF5250706.1"/>
    </source>
</evidence>
<dbReference type="InterPro" id="IPR036812">
    <property type="entry name" value="NAD(P)_OxRdtase_dom_sf"/>
</dbReference>
<dbReference type="EMBL" id="JABEVY010000086">
    <property type="protein sequence ID" value="KAF5250706.1"/>
    <property type="molecule type" value="Genomic_DNA"/>
</dbReference>
<dbReference type="InterPro" id="IPR000092">
    <property type="entry name" value="Polyprenyl_synt"/>
</dbReference>
<dbReference type="Gene3D" id="3.20.20.100">
    <property type="entry name" value="NADP-dependent oxidoreductase domain"/>
    <property type="match status" value="1"/>
</dbReference>
<dbReference type="GO" id="GO:0046165">
    <property type="term" value="P:alcohol biosynthetic process"/>
    <property type="evidence" value="ECO:0007669"/>
    <property type="project" value="UniProtKB-ARBA"/>
</dbReference>
<dbReference type="InterPro" id="IPR033749">
    <property type="entry name" value="Polyprenyl_synt_CS"/>
</dbReference>
<dbReference type="SUPFAM" id="SSF51430">
    <property type="entry name" value="NAD(P)-linked oxidoreductase"/>
    <property type="match status" value="1"/>
</dbReference>
<evidence type="ECO:0000256" key="4">
    <source>
        <dbReference type="ARBA" id="ARBA00023002"/>
    </source>
</evidence>
<keyword evidence="9" id="KW-1185">Reference proteome</keyword>
<dbReference type="SUPFAM" id="SSF48576">
    <property type="entry name" value="Terpenoid synthases"/>
    <property type="match status" value="2"/>
</dbReference>
<feature type="compositionally biased region" description="Polar residues" evidence="5">
    <location>
        <begin position="536"/>
        <end position="553"/>
    </location>
</feature>
<comment type="caution">
    <text evidence="8">The sequence shown here is derived from an EMBL/GenBank/DDBJ whole genome shotgun (WGS) entry which is preliminary data.</text>
</comment>